<organism evidence="1 2">
    <name type="scientific">Streptomyces lycii</name>
    <dbReference type="NCBI Taxonomy" id="2654337"/>
    <lineage>
        <taxon>Bacteria</taxon>
        <taxon>Bacillati</taxon>
        <taxon>Actinomycetota</taxon>
        <taxon>Actinomycetes</taxon>
        <taxon>Kitasatosporales</taxon>
        <taxon>Streptomycetaceae</taxon>
        <taxon>Streptomyces</taxon>
    </lineage>
</organism>
<evidence type="ECO:0000313" key="1">
    <source>
        <dbReference type="EMBL" id="KAF4407573.1"/>
    </source>
</evidence>
<dbReference type="EMBL" id="WHPN01000308">
    <property type="protein sequence ID" value="KAF4407573.1"/>
    <property type="molecule type" value="Genomic_DNA"/>
</dbReference>
<evidence type="ECO:0000313" key="2">
    <source>
        <dbReference type="Proteomes" id="UP000621266"/>
    </source>
</evidence>
<comment type="caution">
    <text evidence="1">The sequence shown here is derived from an EMBL/GenBank/DDBJ whole genome shotgun (WGS) entry which is preliminary data.</text>
</comment>
<protein>
    <submittedName>
        <fullName evidence="1">Uncharacterized protein</fullName>
    </submittedName>
</protein>
<dbReference type="RefSeq" id="WP_156206669.1">
    <property type="nucleotide sequence ID" value="NZ_WHPN01000308.1"/>
</dbReference>
<keyword evidence="2" id="KW-1185">Reference proteome</keyword>
<proteinExistence type="predicted"/>
<name>A0ABQ7FK11_9ACTN</name>
<gene>
    <name evidence="1" type="ORF">GCU69_18735</name>
</gene>
<accession>A0ABQ7FK11</accession>
<reference evidence="1 2" key="1">
    <citation type="submission" date="2019-10" db="EMBL/GenBank/DDBJ databases">
        <title>Streptomyces tenebrisbrunneis sp.nov., an endogenous actinomycete isolated from of Lycium ruthenicum.</title>
        <authorList>
            <person name="Ma L."/>
        </authorList>
    </citation>
    <scope>NUCLEOTIDE SEQUENCE [LARGE SCALE GENOMIC DNA]</scope>
    <source>
        <strain evidence="1 2">TRM 66187</strain>
    </source>
</reference>
<sequence length="225" mass="24767">MRSVSDDEFWFDSDAMADPWRPPHAAEAAWMKDQLRELACEIAGRISARGQECLVNGHEPSAMAELFADWQLAYLHALRRVHEAAEALAAEAALMGGGMGATYGHLGSAWGISKQAARKKWPGAVDDGSGQPEKITVERYGGVAEITYLPDRCAWGWTAHGDDGTHRETEEVYTVRWIAMSAAEDFLRDHAVPWGGVDVPHALGDPKDCWCWDDDAWAQEPSSDT</sequence>
<dbReference type="Proteomes" id="UP000621266">
    <property type="component" value="Unassembled WGS sequence"/>
</dbReference>